<dbReference type="GeneID" id="300934188"/>
<proteinExistence type="predicted"/>
<organism evidence="1 2">
    <name type="scientific">Ectopseudomonas guguanensis</name>
    <dbReference type="NCBI Taxonomy" id="1198456"/>
    <lineage>
        <taxon>Bacteria</taxon>
        <taxon>Pseudomonadati</taxon>
        <taxon>Pseudomonadota</taxon>
        <taxon>Gammaproteobacteria</taxon>
        <taxon>Pseudomonadales</taxon>
        <taxon>Pseudomonadaceae</taxon>
        <taxon>Ectopseudomonas</taxon>
    </lineage>
</organism>
<dbReference type="InterPro" id="IPR013397">
    <property type="entry name" value="CRISPR-assoc_prot_Csy1"/>
</dbReference>
<evidence type="ECO:0000313" key="1">
    <source>
        <dbReference type="EMBL" id="SDQ02369.1"/>
    </source>
</evidence>
<dbReference type="Proteomes" id="UP000199460">
    <property type="component" value="Unassembled WGS sequence"/>
</dbReference>
<protein>
    <submittedName>
        <fullName evidence="1">CRISPR-associated protein Csy1</fullName>
    </submittedName>
</protein>
<dbReference type="EMBL" id="FNJJ01000020">
    <property type="protein sequence ID" value="SDQ02369.1"/>
    <property type="molecule type" value="Genomic_DNA"/>
</dbReference>
<reference evidence="2" key="1">
    <citation type="submission" date="2016-10" db="EMBL/GenBank/DDBJ databases">
        <authorList>
            <person name="Varghese N."/>
            <person name="Submissions S."/>
        </authorList>
    </citation>
    <scope>NUCLEOTIDE SEQUENCE [LARGE SCALE GENOMIC DNA]</scope>
    <source>
        <strain evidence="2">JCM 18416</strain>
    </source>
</reference>
<dbReference type="RefSeq" id="WP_244157998.1">
    <property type="nucleotide sequence ID" value="NZ_FNJJ01000020.1"/>
</dbReference>
<accession>A0A1H0XHV6</accession>
<sequence>MHDPSPHRQSEIRNLIQGFIAERLATKLEGLANDDPKRATLLEQYQPAAWLADAARRAGQIRAVTHTLKAIHPDAKGTNLYCLPNSLPQHALVGSHCLGDDFAGDVVGNAAALDVYKLLKLEHDGQTPLDLLLAADADAIAALHTDDKHRSLPRCYVRARQPGLPHPYGKPSHWLASSFTAT</sequence>
<keyword evidence="2" id="KW-1185">Reference proteome</keyword>
<dbReference type="Pfam" id="PF09611">
    <property type="entry name" value="Cas_Csy1"/>
    <property type="match status" value="1"/>
</dbReference>
<evidence type="ECO:0000313" key="2">
    <source>
        <dbReference type="Proteomes" id="UP000199460"/>
    </source>
</evidence>
<dbReference type="AlphaFoldDB" id="A0A1H0XHV6"/>
<name>A0A1H0XHV6_9GAMM</name>
<gene>
    <name evidence="1" type="ORF">SAMN05216213_12021</name>
</gene>